<evidence type="ECO:0000256" key="4">
    <source>
        <dbReference type="ARBA" id="ARBA00023306"/>
    </source>
</evidence>
<dbReference type="InterPro" id="IPR048258">
    <property type="entry name" value="Cyclins_cyclin-box"/>
</dbReference>
<dbReference type="GO" id="GO:0016538">
    <property type="term" value="F:cyclin-dependent protein serine/threonine kinase regulator activity"/>
    <property type="evidence" value="ECO:0007669"/>
    <property type="project" value="InterPro"/>
</dbReference>
<keyword evidence="3 5" id="KW-0195">Cyclin</keyword>
<dbReference type="InterPro" id="IPR039361">
    <property type="entry name" value="Cyclin"/>
</dbReference>
<evidence type="ECO:0000313" key="9">
    <source>
        <dbReference type="EMBL" id="ACF81644.1"/>
    </source>
</evidence>
<evidence type="ECO:0000256" key="5">
    <source>
        <dbReference type="RuleBase" id="RU000383"/>
    </source>
</evidence>
<evidence type="ECO:0000256" key="2">
    <source>
        <dbReference type="ARBA" id="ARBA00022618"/>
    </source>
</evidence>
<dbReference type="ExpressionAtlas" id="B4FHQ1">
    <property type="expression patterns" value="baseline and differential"/>
</dbReference>
<dbReference type="InterPro" id="IPR004367">
    <property type="entry name" value="Cyclin_C-dom"/>
</dbReference>
<dbReference type="InterPro" id="IPR036915">
    <property type="entry name" value="Cyclin-like_sf"/>
</dbReference>
<protein>
    <submittedName>
        <fullName evidence="9">Uncharacterized protein</fullName>
    </submittedName>
</protein>
<name>B4FHQ1_MAIZE</name>
<feature type="domain" description="Cyclin C-terminal" evidence="8">
    <location>
        <begin position="207"/>
        <end position="327"/>
    </location>
</feature>
<evidence type="ECO:0000256" key="6">
    <source>
        <dbReference type="SAM" id="MobiDB-lite"/>
    </source>
</evidence>
<dbReference type="GO" id="GO:0044772">
    <property type="term" value="P:mitotic cell cycle phase transition"/>
    <property type="evidence" value="ECO:0007669"/>
    <property type="project" value="InterPro"/>
</dbReference>
<accession>B4FHQ1</accession>
<dbReference type="SMART" id="SM00385">
    <property type="entry name" value="CYCLIN"/>
    <property type="match status" value="2"/>
</dbReference>
<evidence type="ECO:0000259" key="8">
    <source>
        <dbReference type="SMART" id="SM01332"/>
    </source>
</evidence>
<feature type="compositionally biased region" description="Low complexity" evidence="6">
    <location>
        <begin position="1"/>
        <end position="24"/>
    </location>
</feature>
<dbReference type="Pfam" id="PF00134">
    <property type="entry name" value="Cyclin_N"/>
    <property type="match status" value="1"/>
</dbReference>
<comment type="similarity">
    <text evidence="1">Belongs to the cyclin family. Cyclin AB subfamily.</text>
</comment>
<dbReference type="SMART" id="SM01332">
    <property type="entry name" value="Cyclin_C"/>
    <property type="match status" value="1"/>
</dbReference>
<evidence type="ECO:0000256" key="1">
    <source>
        <dbReference type="ARBA" id="ARBA00006955"/>
    </source>
</evidence>
<dbReference type="GO" id="GO:0051301">
    <property type="term" value="P:cell division"/>
    <property type="evidence" value="ECO:0007669"/>
    <property type="project" value="UniProtKB-KW"/>
</dbReference>
<organism evidence="9">
    <name type="scientific">Zea mays</name>
    <name type="common">Maize</name>
    <dbReference type="NCBI Taxonomy" id="4577"/>
    <lineage>
        <taxon>Eukaryota</taxon>
        <taxon>Viridiplantae</taxon>
        <taxon>Streptophyta</taxon>
        <taxon>Embryophyta</taxon>
        <taxon>Tracheophyta</taxon>
        <taxon>Spermatophyta</taxon>
        <taxon>Magnoliopsida</taxon>
        <taxon>Liliopsida</taxon>
        <taxon>Poales</taxon>
        <taxon>Poaceae</taxon>
        <taxon>PACMAD clade</taxon>
        <taxon>Panicoideae</taxon>
        <taxon>Andropogonodae</taxon>
        <taxon>Andropogoneae</taxon>
        <taxon>Tripsacinae</taxon>
        <taxon>Zea</taxon>
    </lineage>
</organism>
<dbReference type="PANTHER" id="PTHR10177">
    <property type="entry name" value="CYCLINS"/>
    <property type="match status" value="1"/>
</dbReference>
<proteinExistence type="evidence at transcript level"/>
<dbReference type="FunFam" id="1.10.472.10:FF:000154">
    <property type="entry name" value="Cyclin-B1-4"/>
    <property type="match status" value="1"/>
</dbReference>
<dbReference type="InterPro" id="IPR013763">
    <property type="entry name" value="Cyclin-like_dom"/>
</dbReference>
<dbReference type="EMBL" id="BT036639">
    <property type="protein sequence ID" value="ACF81644.1"/>
    <property type="molecule type" value="mRNA"/>
</dbReference>
<dbReference type="SUPFAM" id="SSF47954">
    <property type="entry name" value="Cyclin-like"/>
    <property type="match status" value="2"/>
</dbReference>
<dbReference type="InterPro" id="IPR006671">
    <property type="entry name" value="Cyclin_N"/>
</dbReference>
<sequence length="335" mass="36932">MKAALANKNADAAVAPAQPVAARAVTKPARKVTTKNVPRPGAGQAPKAACGLTEKPKEPIEDIDKFDGDNQLALVDYVEDIYTFYKTAQHESRPIDYMGNQPELSPRMRSILADWLIESHRRFQLMPETLYLTIYIVDRYLSLQPTPRRELQLVGVAALLIACKYEEIWAPEVNDLIHIADGAFNRSQILAAEKAILNSMEWNLTVPTPYHFLLRFAKAAGSADEQLQHTINFFGELALMDYGMVMTNPSTAAACAVYAARLTLGRSPLWTETLKHHTGLNEQQIMEGAKTLVGSHAASASPDARLKAVYQKYATEQFGRVALHPPAPAALPDLV</sequence>
<dbReference type="Gene3D" id="1.10.472.10">
    <property type="entry name" value="Cyclin-like"/>
    <property type="match status" value="2"/>
</dbReference>
<dbReference type="Pfam" id="PF02984">
    <property type="entry name" value="Cyclin_C"/>
    <property type="match status" value="1"/>
</dbReference>
<keyword evidence="4" id="KW-0131">Cell cycle</keyword>
<evidence type="ECO:0000259" key="7">
    <source>
        <dbReference type="SMART" id="SM00385"/>
    </source>
</evidence>
<feature type="domain" description="Cyclin-like" evidence="7">
    <location>
        <begin position="114"/>
        <end position="198"/>
    </location>
</feature>
<keyword evidence="2" id="KW-0132">Cell division</keyword>
<evidence type="ECO:0000256" key="3">
    <source>
        <dbReference type="ARBA" id="ARBA00023127"/>
    </source>
</evidence>
<dbReference type="InterPro" id="IPR046965">
    <property type="entry name" value="Cyclin_A/B-like"/>
</dbReference>
<feature type="region of interest" description="Disordered" evidence="6">
    <location>
        <begin position="1"/>
        <end position="50"/>
    </location>
</feature>
<dbReference type="PIRSF" id="PIRSF001771">
    <property type="entry name" value="Cyclin_A_B_D_E"/>
    <property type="match status" value="1"/>
</dbReference>
<dbReference type="AlphaFoldDB" id="B4FHQ1"/>
<feature type="domain" description="Cyclin-like" evidence="7">
    <location>
        <begin position="211"/>
        <end position="294"/>
    </location>
</feature>
<reference evidence="9" key="1">
    <citation type="journal article" date="2009" name="PLoS Genet.">
        <title>Sequencing, mapping, and analysis of 27,455 maize full-length cDNAs.</title>
        <authorList>
            <person name="Soderlund C."/>
            <person name="Descour A."/>
            <person name="Kudrna D."/>
            <person name="Bomhoff M."/>
            <person name="Boyd L."/>
            <person name="Currie J."/>
            <person name="Angelova A."/>
            <person name="Collura K."/>
            <person name="Wissotski M."/>
            <person name="Ashley E."/>
            <person name="Morrow D."/>
            <person name="Fernandes J."/>
            <person name="Walbot V."/>
            <person name="Yu Y."/>
        </authorList>
    </citation>
    <scope>NUCLEOTIDE SEQUENCE</scope>
    <source>
        <strain evidence="9">B73</strain>
    </source>
</reference>
<dbReference type="PROSITE" id="PS00292">
    <property type="entry name" value="CYCLINS"/>
    <property type="match status" value="1"/>
</dbReference>